<dbReference type="SFLD" id="SFLDS00003">
    <property type="entry name" value="Haloacid_Dehalogenase"/>
    <property type="match status" value="1"/>
</dbReference>
<dbReference type="InterPro" id="IPR011951">
    <property type="entry name" value="HAD-SF_hydro_IA_YjjG/PynA"/>
</dbReference>
<dbReference type="PANTHER" id="PTHR47478:SF1">
    <property type="entry name" value="PYRIMIDINE 5'-NUCLEOTIDASE YJJG"/>
    <property type="match status" value="1"/>
</dbReference>
<dbReference type="Gene3D" id="1.10.150.240">
    <property type="entry name" value="Putative phosphatase, domain 2"/>
    <property type="match status" value="1"/>
</dbReference>
<organism evidence="1 2">
    <name type="scientific">Ligilactobacillus ruminis</name>
    <dbReference type="NCBI Taxonomy" id="1623"/>
    <lineage>
        <taxon>Bacteria</taxon>
        <taxon>Bacillati</taxon>
        <taxon>Bacillota</taxon>
        <taxon>Bacilli</taxon>
        <taxon>Lactobacillales</taxon>
        <taxon>Lactobacillaceae</taxon>
        <taxon>Ligilactobacillus</taxon>
    </lineage>
</organism>
<comment type="caution">
    <text evidence="1">The sequence shown here is derived from an EMBL/GenBank/DDBJ whole genome shotgun (WGS) entry which is preliminary data.</text>
</comment>
<dbReference type="InterPro" id="IPR052550">
    <property type="entry name" value="Pyrimidine_5'-ntase_YjjG"/>
</dbReference>
<dbReference type="InterPro" id="IPR036412">
    <property type="entry name" value="HAD-like_sf"/>
</dbReference>
<gene>
    <name evidence="1" type="ORF">SAMN05216431_10377</name>
</gene>
<dbReference type="Proteomes" id="UP000182089">
    <property type="component" value="Unassembled WGS sequence"/>
</dbReference>
<proteinExistence type="predicted"/>
<dbReference type="NCBIfam" id="TIGR01549">
    <property type="entry name" value="HAD-SF-IA-v1"/>
    <property type="match status" value="1"/>
</dbReference>
<evidence type="ECO:0000313" key="2">
    <source>
        <dbReference type="Proteomes" id="UP000182089"/>
    </source>
</evidence>
<dbReference type="Pfam" id="PF00702">
    <property type="entry name" value="Hydrolase"/>
    <property type="match status" value="1"/>
</dbReference>
<dbReference type="SUPFAM" id="SSF56784">
    <property type="entry name" value="HAD-like"/>
    <property type="match status" value="1"/>
</dbReference>
<dbReference type="InterPro" id="IPR023198">
    <property type="entry name" value="PGP-like_dom2"/>
</dbReference>
<dbReference type="EMBL" id="FOCC01000003">
    <property type="protein sequence ID" value="SEM48051.1"/>
    <property type="molecule type" value="Genomic_DNA"/>
</dbReference>
<dbReference type="SFLD" id="SFLDG01129">
    <property type="entry name" value="C1.5:_HAD__Beta-PGM__Phosphata"/>
    <property type="match status" value="1"/>
</dbReference>
<evidence type="ECO:0000313" key="1">
    <source>
        <dbReference type="EMBL" id="SEM48051.1"/>
    </source>
</evidence>
<dbReference type="PRINTS" id="PR00413">
    <property type="entry name" value="HADHALOGNASE"/>
</dbReference>
<dbReference type="InterPro" id="IPR023214">
    <property type="entry name" value="HAD_sf"/>
</dbReference>
<dbReference type="Gene3D" id="3.40.50.1000">
    <property type="entry name" value="HAD superfamily/HAD-like"/>
    <property type="match status" value="1"/>
</dbReference>
<dbReference type="NCBIfam" id="TIGR02254">
    <property type="entry name" value="YjjG_YfnB"/>
    <property type="match status" value="1"/>
</dbReference>
<accession>A0ABY1AA70</accession>
<dbReference type="InterPro" id="IPR006439">
    <property type="entry name" value="HAD-SF_hydro_IA"/>
</dbReference>
<reference evidence="1 2" key="1">
    <citation type="submission" date="2016-10" db="EMBL/GenBank/DDBJ databases">
        <authorList>
            <person name="Varghese N."/>
            <person name="Submissions S."/>
        </authorList>
    </citation>
    <scope>NUCLEOTIDE SEQUENCE [LARGE SCALE GENOMIC DNA]</scope>
    <source>
        <strain evidence="1 2">WC1T17</strain>
    </source>
</reference>
<dbReference type="PANTHER" id="PTHR47478">
    <property type="match status" value="1"/>
</dbReference>
<protein>
    <submittedName>
        <fullName evidence="1">2-haloacid dehalogenase</fullName>
    </submittedName>
</protein>
<name>A0ABY1AA70_9LACO</name>
<sequence length="230" mass="25799">MQKICTTLLFDVDDTLLDFHDAEITALAKLFESLNLTLNAEMKKAYHDFNQGLWKKLELGQITRDHLLNTRFTTFFKEKYGLTVDAKKASDTYLNSLALSHKEIDGAHELLTALKSKGKKLYVISNGVLKIQEKRLKDSGFEALFDDIFISEVIGVDKPDKLFFDRVTAKIDGFKAGEALVVGDSLTSDILGANNAKLDSVWFNPKKTANTTEAEPTYEVTQLKEILDLA</sequence>